<reference evidence="2 3" key="1">
    <citation type="submission" date="2016-10" db="EMBL/GenBank/DDBJ databases">
        <authorList>
            <person name="de Groot N.N."/>
        </authorList>
    </citation>
    <scope>NUCLEOTIDE SEQUENCE [LARGE SCALE GENOMIC DNA]</scope>
    <source>
        <strain evidence="2 3">PYCC 4715</strain>
    </source>
</reference>
<dbReference type="InterPro" id="IPR002775">
    <property type="entry name" value="DNA/RNA-bd_Alba-like"/>
</dbReference>
<dbReference type="GO" id="GO:0003676">
    <property type="term" value="F:nucleic acid binding"/>
    <property type="evidence" value="ECO:0007669"/>
    <property type="project" value="InterPro"/>
</dbReference>
<organism evidence="2 3">
    <name type="scientific">Sungouiella intermedia</name>
    <dbReference type="NCBI Taxonomy" id="45354"/>
    <lineage>
        <taxon>Eukaryota</taxon>
        <taxon>Fungi</taxon>
        <taxon>Dikarya</taxon>
        <taxon>Ascomycota</taxon>
        <taxon>Saccharomycotina</taxon>
        <taxon>Pichiomycetes</taxon>
        <taxon>Metschnikowiaceae</taxon>
        <taxon>Sungouiella</taxon>
    </lineage>
</organism>
<dbReference type="SUPFAM" id="SSF82704">
    <property type="entry name" value="AlbA-like"/>
    <property type="match status" value="1"/>
</dbReference>
<evidence type="ECO:0000313" key="3">
    <source>
        <dbReference type="Proteomes" id="UP000182259"/>
    </source>
</evidence>
<dbReference type="EMBL" id="LT635765">
    <property type="protein sequence ID" value="SGZ52799.1"/>
    <property type="molecule type" value="Genomic_DNA"/>
</dbReference>
<proteinExistence type="predicted"/>
<name>A0A1L0BN26_9ASCO</name>
<protein>
    <submittedName>
        <fullName evidence="2">CIC11C00000001572</fullName>
    </submittedName>
</protein>
<dbReference type="InterPro" id="IPR036882">
    <property type="entry name" value="Alba-like_dom_sf"/>
</dbReference>
<dbReference type="AlphaFoldDB" id="A0A1L0BN26"/>
<accession>A0A1L0BN26</accession>
<gene>
    <name evidence="2" type="ORF">SAMEA4029009_CIC11G00000001572</name>
</gene>
<evidence type="ECO:0000259" key="1">
    <source>
        <dbReference type="Pfam" id="PF01918"/>
    </source>
</evidence>
<evidence type="ECO:0000313" key="2">
    <source>
        <dbReference type="EMBL" id="SGZ52799.1"/>
    </source>
</evidence>
<feature type="domain" description="DNA/RNA-binding protein Alba-like" evidence="1">
    <location>
        <begin position="43"/>
        <end position="99"/>
    </location>
</feature>
<dbReference type="Proteomes" id="UP000182259">
    <property type="component" value="Chromosome II"/>
</dbReference>
<dbReference type="Pfam" id="PF01918">
    <property type="entry name" value="Alba"/>
    <property type="match status" value="1"/>
</dbReference>
<sequence>MSGEERLQSVADDESKVFVSDCCHQYLEVTAKLKCPSNVDTAVIVVGNSGAKKYLDACTKALQSHKVIMVASQGINLAKLVSVVEQVKQQSGRISQMNKMFVQLSLINPKFLASDSIKNVQIFFGDESVGDKTESALREIKGHKVFEVPCMSIILSLEEVPRADFGDWTIQVKGQ</sequence>
<dbReference type="Gene3D" id="3.30.110.20">
    <property type="entry name" value="Alba-like domain"/>
    <property type="match status" value="1"/>
</dbReference>